<keyword evidence="4 11" id="KW-0032">Aminotransferase</keyword>
<keyword evidence="7 11" id="KW-0663">Pyridoxal phosphate</keyword>
<evidence type="ECO:0000256" key="3">
    <source>
        <dbReference type="ARBA" id="ARBA00006904"/>
    </source>
</evidence>
<dbReference type="InterPro" id="IPR015421">
    <property type="entry name" value="PyrdxlP-dep_Trfase_major"/>
</dbReference>
<dbReference type="InterPro" id="IPR015424">
    <property type="entry name" value="PyrdxlP-dep_Trfase"/>
</dbReference>
<keyword evidence="15" id="KW-1185">Reference proteome</keyword>
<comment type="caution">
    <text evidence="14">The sequence shown here is derived from an EMBL/GenBank/DDBJ whole genome shotgun (WGS) entry which is preliminary data.</text>
</comment>
<feature type="binding site" evidence="11">
    <location>
        <position position="189"/>
    </location>
    <ligand>
        <name>pyridoxal 5'-phosphate</name>
        <dbReference type="ChEBI" id="CHEBI:597326"/>
    </ligand>
</feature>
<comment type="similarity">
    <text evidence="3 11">Belongs to the class-V pyridoxal-phosphate-dependent aminotransferase family. SerC subfamily.</text>
</comment>
<dbReference type="OrthoDB" id="9809412at2"/>
<feature type="domain" description="Aminotransferase class V" evidence="13">
    <location>
        <begin position="5"/>
        <end position="345"/>
    </location>
</feature>
<dbReference type="InterPro" id="IPR000192">
    <property type="entry name" value="Aminotrans_V_dom"/>
</dbReference>
<keyword evidence="5 11" id="KW-0028">Amino-acid biosynthesis</keyword>
<evidence type="ECO:0000256" key="9">
    <source>
        <dbReference type="ARBA" id="ARBA00047630"/>
    </source>
</evidence>
<dbReference type="SUPFAM" id="SSF53383">
    <property type="entry name" value="PLP-dependent transferases"/>
    <property type="match status" value="1"/>
</dbReference>
<dbReference type="GO" id="GO:0004648">
    <property type="term" value="F:O-phospho-L-serine:2-oxoglutarate aminotransferase activity"/>
    <property type="evidence" value="ECO:0007669"/>
    <property type="project" value="UniProtKB-UniRule"/>
</dbReference>
<dbReference type="GO" id="GO:0030170">
    <property type="term" value="F:pyridoxal phosphate binding"/>
    <property type="evidence" value="ECO:0007669"/>
    <property type="project" value="UniProtKB-UniRule"/>
</dbReference>
<dbReference type="UniPathway" id="UPA00135">
    <property type="reaction ID" value="UER00197"/>
</dbReference>
<reference evidence="14 15" key="1">
    <citation type="submission" date="2015-07" db="EMBL/GenBank/DDBJ databases">
        <title>Genome sequence of Ornatilinea apprima DSM 23815.</title>
        <authorList>
            <person name="Hemp J."/>
            <person name="Ward L.M."/>
            <person name="Pace L.A."/>
            <person name="Fischer W.W."/>
        </authorList>
    </citation>
    <scope>NUCLEOTIDE SEQUENCE [LARGE SCALE GENOMIC DNA]</scope>
    <source>
        <strain evidence="14 15">P3M-1</strain>
    </source>
</reference>
<dbReference type="HAMAP" id="MF_00160">
    <property type="entry name" value="SerC_aminotrans_5"/>
    <property type="match status" value="1"/>
</dbReference>
<evidence type="ECO:0000256" key="1">
    <source>
        <dbReference type="ARBA" id="ARBA00003483"/>
    </source>
</evidence>
<dbReference type="EMBL" id="LGCL01000019">
    <property type="protein sequence ID" value="KPL78289.1"/>
    <property type="molecule type" value="Genomic_DNA"/>
</dbReference>
<evidence type="ECO:0000313" key="14">
    <source>
        <dbReference type="EMBL" id="KPL78289.1"/>
    </source>
</evidence>
<comment type="subcellular location">
    <subcellularLocation>
        <location evidence="11">Cytoplasm</location>
    </subcellularLocation>
</comment>
<keyword evidence="6 11" id="KW-0808">Transferase</keyword>
<keyword evidence="11" id="KW-0963">Cytoplasm</keyword>
<gene>
    <name evidence="11" type="primary">serC</name>
    <name evidence="14" type="ORF">ADN00_07440</name>
</gene>
<dbReference type="UniPathway" id="UPA00244">
    <property type="reaction ID" value="UER00311"/>
</dbReference>
<evidence type="ECO:0000256" key="10">
    <source>
        <dbReference type="ARBA" id="ARBA00049007"/>
    </source>
</evidence>
<sequence length="356" mass="39813">MKKHNFYAGPSILPQYTIDESIAAMKDFAGTGLSILEVSHRSKEFDAVMAETEALFKDLLNVPQEYRVIFVGGGASTQFFTVPYNLLQTRAAYLNTGEWATKAIEEAEIFGEVVVVASSKNKNFTYIPRDFTIPTDVDYFHFTSNNTIYGTEIREDFDSPVTLVSDMSSDILSRPVDVSKYGLIYGGAQKNLGPAGVTFVILKESILGKVERRIPTMVDYRTHIKKNSLFNTPPVAAVYSCLMTLRWLKNLGGVEVMEKINIAKSSLLYETIESSKFFRPTIPNPQDRSRMNVCFVLKDEYKDLEKPFLEFASGRGMVGIKGHRSVGGFRASLYNALPLESVQALVDCMKEFEAAN</sequence>
<dbReference type="NCBIfam" id="NF003764">
    <property type="entry name" value="PRK05355.1"/>
    <property type="match status" value="1"/>
</dbReference>
<dbReference type="PANTHER" id="PTHR43247:SF1">
    <property type="entry name" value="PHOSPHOSERINE AMINOTRANSFERASE"/>
    <property type="match status" value="1"/>
</dbReference>
<dbReference type="InterPro" id="IPR020578">
    <property type="entry name" value="Aminotrans_V_PyrdxlP_BS"/>
</dbReference>
<dbReference type="Gene3D" id="3.40.640.10">
    <property type="entry name" value="Type I PLP-dependent aspartate aminotransferase-like (Major domain)"/>
    <property type="match status" value="1"/>
</dbReference>
<comment type="pathway">
    <text evidence="11">Cofactor biosynthesis; pyridoxine 5'-phosphate biosynthesis; pyridoxine 5'-phosphate from D-erythrose 4-phosphate: step 3/5.</text>
</comment>
<evidence type="ECO:0000256" key="11">
    <source>
        <dbReference type="HAMAP-Rule" id="MF_00160"/>
    </source>
</evidence>
<dbReference type="FunFam" id="3.90.1150.10:FF:000006">
    <property type="entry name" value="Phosphoserine aminotransferase"/>
    <property type="match status" value="1"/>
</dbReference>
<dbReference type="NCBIfam" id="TIGR01364">
    <property type="entry name" value="serC_1"/>
    <property type="match status" value="1"/>
</dbReference>
<evidence type="ECO:0000256" key="4">
    <source>
        <dbReference type="ARBA" id="ARBA00022576"/>
    </source>
</evidence>
<dbReference type="STRING" id="1134406.ADN00_07440"/>
<comment type="cofactor">
    <cofactor evidence="11">
        <name>pyridoxal 5'-phosphate</name>
        <dbReference type="ChEBI" id="CHEBI:597326"/>
    </cofactor>
    <text evidence="11">Binds 1 pyridoxal phosphate per subunit.</text>
</comment>
<dbReference type="PATRIC" id="fig|1134406.4.peg.3312"/>
<dbReference type="EC" id="2.6.1.52" evidence="11"/>
<comment type="catalytic activity">
    <reaction evidence="10 11 12">
        <text>O-phospho-L-serine + 2-oxoglutarate = 3-phosphooxypyruvate + L-glutamate</text>
        <dbReference type="Rhea" id="RHEA:14329"/>
        <dbReference type="ChEBI" id="CHEBI:16810"/>
        <dbReference type="ChEBI" id="CHEBI:18110"/>
        <dbReference type="ChEBI" id="CHEBI:29985"/>
        <dbReference type="ChEBI" id="CHEBI:57524"/>
        <dbReference type="EC" id="2.6.1.52"/>
    </reaction>
</comment>
<feature type="modified residue" description="N6-(pyridoxal phosphate)lysine" evidence="11">
    <location>
        <position position="190"/>
    </location>
</feature>
<comment type="subunit">
    <text evidence="11">Homodimer.</text>
</comment>
<evidence type="ECO:0000256" key="2">
    <source>
        <dbReference type="ARBA" id="ARBA00005099"/>
    </source>
</evidence>
<dbReference type="GO" id="GO:0005737">
    <property type="term" value="C:cytoplasm"/>
    <property type="evidence" value="ECO:0007669"/>
    <property type="project" value="UniProtKB-SubCell"/>
</dbReference>
<keyword evidence="11" id="KW-0664">Pyridoxine biosynthesis</keyword>
<dbReference type="PROSITE" id="PS00595">
    <property type="entry name" value="AA_TRANSFER_CLASS_5"/>
    <property type="match status" value="1"/>
</dbReference>
<feature type="binding site" evidence="11">
    <location>
        <position position="99"/>
    </location>
    <ligand>
        <name>pyridoxal 5'-phosphate</name>
        <dbReference type="ChEBI" id="CHEBI:597326"/>
    </ligand>
</feature>
<dbReference type="GO" id="GO:0006564">
    <property type="term" value="P:L-serine biosynthetic process"/>
    <property type="evidence" value="ECO:0007669"/>
    <property type="project" value="UniProtKB-UniRule"/>
</dbReference>
<evidence type="ECO:0000256" key="7">
    <source>
        <dbReference type="ARBA" id="ARBA00022898"/>
    </source>
</evidence>
<organism evidence="14 15">
    <name type="scientific">Ornatilinea apprima</name>
    <dbReference type="NCBI Taxonomy" id="1134406"/>
    <lineage>
        <taxon>Bacteria</taxon>
        <taxon>Bacillati</taxon>
        <taxon>Chloroflexota</taxon>
        <taxon>Anaerolineae</taxon>
        <taxon>Anaerolineales</taxon>
        <taxon>Anaerolineaceae</taxon>
        <taxon>Ornatilinea</taxon>
    </lineage>
</organism>
<proteinExistence type="inferred from homology"/>
<evidence type="ECO:0000259" key="13">
    <source>
        <dbReference type="Pfam" id="PF00266"/>
    </source>
</evidence>
<evidence type="ECO:0000256" key="8">
    <source>
        <dbReference type="ARBA" id="ARBA00023299"/>
    </source>
</evidence>
<feature type="binding site" evidence="11">
    <location>
        <position position="166"/>
    </location>
    <ligand>
        <name>pyridoxal 5'-phosphate</name>
        <dbReference type="ChEBI" id="CHEBI:597326"/>
    </ligand>
</feature>
<accession>A0A0P6X5F9</accession>
<feature type="binding site" evidence="11">
    <location>
        <position position="41"/>
    </location>
    <ligand>
        <name>L-glutamate</name>
        <dbReference type="ChEBI" id="CHEBI:29985"/>
    </ligand>
</feature>
<comment type="caution">
    <text evidence="11">Lacks conserved residue(s) required for the propagation of feature annotation.</text>
</comment>
<feature type="binding site" evidence="11">
    <location>
        <position position="147"/>
    </location>
    <ligand>
        <name>pyridoxal 5'-phosphate</name>
        <dbReference type="ChEBI" id="CHEBI:597326"/>
    </ligand>
</feature>
<dbReference type="Pfam" id="PF00266">
    <property type="entry name" value="Aminotran_5"/>
    <property type="match status" value="1"/>
</dbReference>
<comment type="function">
    <text evidence="1 11">Catalyzes the reversible conversion of 3-phosphohydroxypyruvate to phosphoserine and of 3-hydroxy-2-oxo-4-phosphonooxybutanoate to phosphohydroxythreonine.</text>
</comment>
<evidence type="ECO:0000256" key="12">
    <source>
        <dbReference type="RuleBase" id="RU004505"/>
    </source>
</evidence>
<name>A0A0P6X5F9_9CHLR</name>
<dbReference type="Proteomes" id="UP000050417">
    <property type="component" value="Unassembled WGS sequence"/>
</dbReference>
<evidence type="ECO:0000313" key="15">
    <source>
        <dbReference type="Proteomes" id="UP000050417"/>
    </source>
</evidence>
<evidence type="ECO:0000256" key="5">
    <source>
        <dbReference type="ARBA" id="ARBA00022605"/>
    </source>
</evidence>
<dbReference type="PANTHER" id="PTHR43247">
    <property type="entry name" value="PHOSPHOSERINE AMINOTRANSFERASE"/>
    <property type="match status" value="1"/>
</dbReference>
<feature type="binding site" evidence="11">
    <location>
        <begin position="231"/>
        <end position="232"/>
    </location>
    <ligand>
        <name>pyridoxal 5'-phosphate</name>
        <dbReference type="ChEBI" id="CHEBI:597326"/>
    </ligand>
</feature>
<comment type="pathway">
    <text evidence="2 11 12">Amino-acid biosynthesis; L-serine biosynthesis; L-serine from 3-phospho-D-glycerate: step 2/3.</text>
</comment>
<protein>
    <recommendedName>
        <fullName evidence="11">Phosphoserine aminotransferase</fullName>
        <ecNumber evidence="11">2.6.1.52</ecNumber>
    </recommendedName>
    <alternativeName>
        <fullName evidence="11">Phosphohydroxythreonine aminotransferase</fullName>
        <shortName evidence="11">PSAT</shortName>
    </alternativeName>
</protein>
<dbReference type="InterPro" id="IPR015422">
    <property type="entry name" value="PyrdxlP-dep_Trfase_small"/>
</dbReference>
<feature type="binding site" evidence="11">
    <location>
        <begin position="75"/>
        <end position="76"/>
    </location>
    <ligand>
        <name>pyridoxal 5'-phosphate</name>
        <dbReference type="ChEBI" id="CHEBI:597326"/>
    </ligand>
</feature>
<evidence type="ECO:0000256" key="6">
    <source>
        <dbReference type="ARBA" id="ARBA00022679"/>
    </source>
</evidence>
<dbReference type="AlphaFoldDB" id="A0A0P6X5F9"/>
<dbReference type="PIRSF" id="PIRSF000525">
    <property type="entry name" value="SerC"/>
    <property type="match status" value="1"/>
</dbReference>
<dbReference type="FunFam" id="3.40.640.10:FF:000010">
    <property type="entry name" value="Phosphoserine aminotransferase"/>
    <property type="match status" value="1"/>
</dbReference>
<keyword evidence="8 11" id="KW-0718">Serine biosynthesis</keyword>
<dbReference type="InterPro" id="IPR022278">
    <property type="entry name" value="Pser_aminoTfrase"/>
</dbReference>
<dbReference type="GO" id="GO:0008615">
    <property type="term" value="P:pyridoxine biosynthetic process"/>
    <property type="evidence" value="ECO:0007669"/>
    <property type="project" value="UniProtKB-UniRule"/>
</dbReference>
<comment type="catalytic activity">
    <reaction evidence="9 11">
        <text>4-(phosphooxy)-L-threonine + 2-oxoglutarate = (R)-3-hydroxy-2-oxo-4-phosphooxybutanoate + L-glutamate</text>
        <dbReference type="Rhea" id="RHEA:16573"/>
        <dbReference type="ChEBI" id="CHEBI:16810"/>
        <dbReference type="ChEBI" id="CHEBI:29985"/>
        <dbReference type="ChEBI" id="CHEBI:58452"/>
        <dbReference type="ChEBI" id="CHEBI:58538"/>
        <dbReference type="EC" id="2.6.1.52"/>
    </reaction>
</comment>
<dbReference type="RefSeq" id="WP_075062352.1">
    <property type="nucleotide sequence ID" value="NZ_LGCL01000019.1"/>
</dbReference>
<dbReference type="Gene3D" id="3.90.1150.10">
    <property type="entry name" value="Aspartate Aminotransferase, domain 1"/>
    <property type="match status" value="1"/>
</dbReference>